<dbReference type="SUPFAM" id="SSF53271">
    <property type="entry name" value="PRTase-like"/>
    <property type="match status" value="1"/>
</dbReference>
<dbReference type="RefSeq" id="XP_052943582.1">
    <property type="nucleotide sequence ID" value="XM_053085734.1"/>
</dbReference>
<dbReference type="GO" id="GO:0005737">
    <property type="term" value="C:cytoplasm"/>
    <property type="evidence" value="ECO:0007669"/>
    <property type="project" value="TreeGrafter"/>
</dbReference>
<evidence type="ECO:0000256" key="5">
    <source>
        <dbReference type="ARBA" id="ARBA00011971"/>
    </source>
</evidence>
<dbReference type="AlphaFoldDB" id="A0AA38H4R0"/>
<dbReference type="GeneID" id="77724935"/>
<dbReference type="Proteomes" id="UP001164286">
    <property type="component" value="Unassembled WGS sequence"/>
</dbReference>
<dbReference type="InterPro" id="IPR023031">
    <property type="entry name" value="OPRT"/>
</dbReference>
<evidence type="ECO:0000259" key="9">
    <source>
        <dbReference type="Pfam" id="PF00156"/>
    </source>
</evidence>
<name>A0AA38H4R0_9TREE</name>
<comment type="similarity">
    <text evidence="3">Belongs to the purine/pyrimidine phosphoribosyltransferase family. PyrE subfamily.</text>
</comment>
<evidence type="ECO:0000256" key="1">
    <source>
        <dbReference type="ARBA" id="ARBA00003769"/>
    </source>
</evidence>
<dbReference type="NCBIfam" id="TIGR00336">
    <property type="entry name" value="pyrE"/>
    <property type="match status" value="1"/>
</dbReference>
<evidence type="ECO:0000256" key="3">
    <source>
        <dbReference type="ARBA" id="ARBA00006340"/>
    </source>
</evidence>
<dbReference type="GO" id="GO:0004588">
    <property type="term" value="F:orotate phosphoribosyltransferase activity"/>
    <property type="evidence" value="ECO:0007669"/>
    <property type="project" value="UniProtKB-EC"/>
</dbReference>
<dbReference type="Pfam" id="PF00156">
    <property type="entry name" value="Pribosyltran"/>
    <property type="match status" value="1"/>
</dbReference>
<evidence type="ECO:0000256" key="2">
    <source>
        <dbReference type="ARBA" id="ARBA00004889"/>
    </source>
</evidence>
<keyword evidence="11" id="KW-1185">Reference proteome</keyword>
<dbReference type="InterPro" id="IPR000836">
    <property type="entry name" value="PRTase_dom"/>
</dbReference>
<sequence length="221" mass="24027">MSASLDPTKQAFIEAAITHGVLLFGDFKLKSGRQSPYFFNAGLLYTSSLLSTTASAFSAILTGGRIPEFDVLFGPAYKGISLAAITAVSLYRDSGRDVSYAYNRKEAKDHGEGGSMVGAPLKGRIVIIDDVLTSGKAIREAIAIIRANPGAELVGIAQLVDRQERGQVGERSTVMEVEEEFGVPVEAMLRMEDIMAYMRVKGMDEELGRMEKYRQDYGARA</sequence>
<dbReference type="HAMAP" id="MF_01208">
    <property type="entry name" value="PyrE"/>
    <property type="match status" value="1"/>
</dbReference>
<dbReference type="EC" id="2.4.2.10" evidence="5"/>
<proteinExistence type="inferred from homology"/>
<comment type="function">
    <text evidence="1">Catalyzes the transfer of a ribosyl phosphate group from 5-phosphoribose 1-diphosphate to orotate, leading to the formation of orotidine monophosphate (OMP).</text>
</comment>
<dbReference type="CDD" id="cd06223">
    <property type="entry name" value="PRTases_typeI"/>
    <property type="match status" value="1"/>
</dbReference>
<feature type="domain" description="Phosphoribosyltransferase" evidence="9">
    <location>
        <begin position="69"/>
        <end position="168"/>
    </location>
</feature>
<comment type="caution">
    <text evidence="10">The sequence shown here is derived from an EMBL/GenBank/DDBJ whole genome shotgun (WGS) entry which is preliminary data.</text>
</comment>
<organism evidence="10 11">
    <name type="scientific">Dioszegia hungarica</name>
    <dbReference type="NCBI Taxonomy" id="4972"/>
    <lineage>
        <taxon>Eukaryota</taxon>
        <taxon>Fungi</taxon>
        <taxon>Dikarya</taxon>
        <taxon>Basidiomycota</taxon>
        <taxon>Agaricomycotina</taxon>
        <taxon>Tremellomycetes</taxon>
        <taxon>Tremellales</taxon>
        <taxon>Bulleribasidiaceae</taxon>
        <taxon>Dioszegia</taxon>
    </lineage>
</organism>
<dbReference type="PANTHER" id="PTHR46683">
    <property type="entry name" value="OROTATE PHOSPHORIBOSYLTRANSFERASE 1-RELATED"/>
    <property type="match status" value="1"/>
</dbReference>
<dbReference type="GO" id="GO:0006207">
    <property type="term" value="P:'de novo' pyrimidine nucleobase biosynthetic process"/>
    <property type="evidence" value="ECO:0007669"/>
    <property type="project" value="TreeGrafter"/>
</dbReference>
<reference evidence="10" key="1">
    <citation type="journal article" date="2022" name="G3 (Bethesda)">
        <title>High quality genome of the basidiomycete yeast Dioszegia hungarica PDD-24b-2 isolated from cloud water.</title>
        <authorList>
            <person name="Jarrige D."/>
            <person name="Haridas S."/>
            <person name="Bleykasten-Grosshans C."/>
            <person name="Joly M."/>
            <person name="Nadalig T."/>
            <person name="Sancelme M."/>
            <person name="Vuilleumier S."/>
            <person name="Grigoriev I.V."/>
            <person name="Amato P."/>
            <person name="Bringel F."/>
        </authorList>
    </citation>
    <scope>NUCLEOTIDE SEQUENCE</scope>
    <source>
        <strain evidence="10">PDD-24b-2</strain>
    </source>
</reference>
<gene>
    <name evidence="10" type="ORF">MKK02DRAFT_17099</name>
</gene>
<evidence type="ECO:0000256" key="7">
    <source>
        <dbReference type="ARBA" id="ARBA00022679"/>
    </source>
</evidence>
<comment type="subunit">
    <text evidence="4">Homodimer.</text>
</comment>
<evidence type="ECO:0000256" key="4">
    <source>
        <dbReference type="ARBA" id="ARBA00011738"/>
    </source>
</evidence>
<comment type="pathway">
    <text evidence="2">Pyrimidine metabolism; UMP biosynthesis via de novo pathway; UMP from orotate: step 1/2.</text>
</comment>
<accession>A0AA38H4R0</accession>
<keyword evidence="8" id="KW-0665">Pyrimidine biosynthesis</keyword>
<keyword evidence="6" id="KW-0328">Glycosyltransferase</keyword>
<evidence type="ECO:0000256" key="8">
    <source>
        <dbReference type="ARBA" id="ARBA00022975"/>
    </source>
</evidence>
<protein>
    <recommendedName>
        <fullName evidence="5">orotate phosphoribosyltransferase</fullName>
        <ecNumber evidence="5">2.4.2.10</ecNumber>
    </recommendedName>
</protein>
<dbReference type="PANTHER" id="PTHR46683:SF1">
    <property type="entry name" value="OROTATE PHOSPHORIBOSYLTRANSFERASE 1-RELATED"/>
    <property type="match status" value="1"/>
</dbReference>
<dbReference type="GO" id="GO:0006221">
    <property type="term" value="P:pyrimidine nucleotide biosynthetic process"/>
    <property type="evidence" value="ECO:0007669"/>
    <property type="project" value="UniProtKB-KW"/>
</dbReference>
<dbReference type="GO" id="GO:0046132">
    <property type="term" value="P:pyrimidine ribonucleoside biosynthetic process"/>
    <property type="evidence" value="ECO:0007669"/>
    <property type="project" value="TreeGrafter"/>
</dbReference>
<evidence type="ECO:0000313" key="10">
    <source>
        <dbReference type="EMBL" id="KAI9633805.1"/>
    </source>
</evidence>
<dbReference type="EMBL" id="JAKWFO010000008">
    <property type="protein sequence ID" value="KAI9633805.1"/>
    <property type="molecule type" value="Genomic_DNA"/>
</dbReference>
<dbReference type="Gene3D" id="3.40.50.2020">
    <property type="match status" value="1"/>
</dbReference>
<evidence type="ECO:0000313" key="11">
    <source>
        <dbReference type="Proteomes" id="UP001164286"/>
    </source>
</evidence>
<dbReference type="InterPro" id="IPR029057">
    <property type="entry name" value="PRTase-like"/>
</dbReference>
<dbReference type="InterPro" id="IPR004467">
    <property type="entry name" value="Or_phspho_trans_dom"/>
</dbReference>
<keyword evidence="7" id="KW-0808">Transferase</keyword>
<dbReference type="FunFam" id="3.40.50.2020:FF:000008">
    <property type="entry name" value="Orotate phosphoribosyltransferase"/>
    <property type="match status" value="1"/>
</dbReference>
<evidence type="ECO:0000256" key="6">
    <source>
        <dbReference type="ARBA" id="ARBA00022676"/>
    </source>
</evidence>